<dbReference type="NCBIfam" id="NF007214">
    <property type="entry name" value="PRK09636.1"/>
    <property type="match status" value="1"/>
</dbReference>
<feature type="domain" description="RNA polymerase sigma-70 region 2" evidence="2">
    <location>
        <begin position="13"/>
        <end position="75"/>
    </location>
</feature>
<sequence>MNTTTYSEDAPLERYRPRLFGIAFRMLGDVQDAEDLVQETMLRWQSTGRENAREPEAWLVAVVTRLAIDRLRQAQARRALYPGPWLPEPVAEERLSPEYRSELASDLSMAFLVLLERLAPEERAAFLLRDVFGCDYDEIARTLAKTQAAARQTVHRARERVRADRPRFAAPPEAKERLLGRFIAALESGDRDALLDVFAEDVTWTSDGGGKVTAARRTLHGAARIARMLAKLAAKYGMHTTYRFVRLNGEPAVLEYMSGRLFAATFCETDGARVHAMYRVLNPEKLGHVG</sequence>
<evidence type="ECO:0000313" key="5">
    <source>
        <dbReference type="EMBL" id="BDG03128.1"/>
    </source>
</evidence>
<dbReference type="PANTHER" id="PTHR30173">
    <property type="entry name" value="SIGMA 19 FACTOR"/>
    <property type="match status" value="1"/>
</dbReference>
<reference evidence="6" key="1">
    <citation type="journal article" date="2022" name="Int. J. Syst. Evol. Microbiol.">
        <title>Anaeromyxobacter oryzae sp. nov., Anaeromyxobacter diazotrophicus sp. nov. and Anaeromyxobacter paludicola sp. nov., isolated from paddy soils.</title>
        <authorList>
            <person name="Itoh H."/>
            <person name="Xu Z."/>
            <person name="Mise K."/>
            <person name="Masuda Y."/>
            <person name="Ushijima N."/>
            <person name="Hayakawa C."/>
            <person name="Shiratori Y."/>
            <person name="Senoo K."/>
        </authorList>
    </citation>
    <scope>NUCLEOTIDE SEQUENCE [LARGE SCALE GENOMIC DNA]</scope>
    <source>
        <strain evidence="6">Red232</strain>
    </source>
</reference>
<dbReference type="InterPro" id="IPR036388">
    <property type="entry name" value="WH-like_DNA-bd_sf"/>
</dbReference>
<dbReference type="Gene3D" id="1.10.1740.10">
    <property type="match status" value="1"/>
</dbReference>
<dbReference type="Gene3D" id="1.10.10.10">
    <property type="entry name" value="Winged helix-like DNA-binding domain superfamily/Winged helix DNA-binding domain"/>
    <property type="match status" value="1"/>
</dbReference>
<dbReference type="InterPro" id="IPR013325">
    <property type="entry name" value="RNA_pol_sigma_r2"/>
</dbReference>
<dbReference type="InterPro" id="IPR013324">
    <property type="entry name" value="RNA_pol_sigma_r3/r4-like"/>
</dbReference>
<dbReference type="InterPro" id="IPR014303">
    <property type="entry name" value="RNA_pol_sigma-70_ECF"/>
</dbReference>
<organism evidence="5 6">
    <name type="scientific">Anaeromyxobacter oryzae</name>
    <dbReference type="NCBI Taxonomy" id="2918170"/>
    <lineage>
        <taxon>Bacteria</taxon>
        <taxon>Pseudomonadati</taxon>
        <taxon>Myxococcota</taxon>
        <taxon>Myxococcia</taxon>
        <taxon>Myxococcales</taxon>
        <taxon>Cystobacterineae</taxon>
        <taxon>Anaeromyxobacteraceae</taxon>
        <taxon>Anaeromyxobacter</taxon>
    </lineage>
</organism>
<dbReference type="SUPFAM" id="SSF54427">
    <property type="entry name" value="NTF2-like"/>
    <property type="match status" value="1"/>
</dbReference>
<accession>A0ABM7WUF3</accession>
<dbReference type="PANTHER" id="PTHR30173:SF36">
    <property type="entry name" value="ECF RNA POLYMERASE SIGMA FACTOR SIGJ"/>
    <property type="match status" value="1"/>
</dbReference>
<dbReference type="EMBL" id="AP025591">
    <property type="protein sequence ID" value="BDG03128.1"/>
    <property type="molecule type" value="Genomic_DNA"/>
</dbReference>
<dbReference type="RefSeq" id="WP_248360853.1">
    <property type="nucleotide sequence ID" value="NZ_AP025591.1"/>
</dbReference>
<evidence type="ECO:0000313" key="6">
    <source>
        <dbReference type="Proteomes" id="UP001162891"/>
    </source>
</evidence>
<dbReference type="Pfam" id="PF04542">
    <property type="entry name" value="Sigma70_r2"/>
    <property type="match status" value="1"/>
</dbReference>
<dbReference type="Pfam" id="PF08281">
    <property type="entry name" value="Sigma70_r4_2"/>
    <property type="match status" value="1"/>
</dbReference>
<dbReference type="InterPro" id="IPR007627">
    <property type="entry name" value="RNA_pol_sigma70_r2"/>
</dbReference>
<dbReference type="SUPFAM" id="SSF88946">
    <property type="entry name" value="Sigma2 domain of RNA polymerase sigma factors"/>
    <property type="match status" value="1"/>
</dbReference>
<keyword evidence="6" id="KW-1185">Reference proteome</keyword>
<dbReference type="InterPro" id="IPR052704">
    <property type="entry name" value="ECF_Sigma-70_Domain"/>
</dbReference>
<evidence type="ECO:0000259" key="3">
    <source>
        <dbReference type="Pfam" id="PF08281"/>
    </source>
</evidence>
<dbReference type="InterPro" id="IPR037401">
    <property type="entry name" value="SnoaL-like"/>
</dbReference>
<dbReference type="NCBIfam" id="TIGR02937">
    <property type="entry name" value="sigma70-ECF"/>
    <property type="match status" value="1"/>
</dbReference>
<dbReference type="Proteomes" id="UP001162891">
    <property type="component" value="Chromosome"/>
</dbReference>
<evidence type="ECO:0000259" key="4">
    <source>
        <dbReference type="Pfam" id="PF12680"/>
    </source>
</evidence>
<dbReference type="InterPro" id="IPR014284">
    <property type="entry name" value="RNA_pol_sigma-70_dom"/>
</dbReference>
<protein>
    <submittedName>
        <fullName evidence="5">RNA polymerase subunit sigma-24</fullName>
    </submittedName>
</protein>
<name>A0ABM7WUF3_9BACT</name>
<feature type="domain" description="RNA polymerase sigma factor 70 region 4 type 2" evidence="3">
    <location>
        <begin position="109"/>
        <end position="160"/>
    </location>
</feature>
<proteinExistence type="predicted"/>
<feature type="domain" description="SnoaL-like" evidence="4">
    <location>
        <begin position="181"/>
        <end position="265"/>
    </location>
</feature>
<dbReference type="InterPro" id="IPR013249">
    <property type="entry name" value="RNA_pol_sigma70_r4_t2"/>
</dbReference>
<comment type="subunit">
    <text evidence="1">Interacts transiently with the RNA polymerase catalytic core formed by RpoA, RpoB, RpoC and RpoZ (2 alpha, 1 beta, 1 beta' and 1 omega subunit) to form the RNA polymerase holoenzyme that can initiate transcription.</text>
</comment>
<dbReference type="NCBIfam" id="TIGR02957">
    <property type="entry name" value="SigX4"/>
    <property type="match status" value="1"/>
</dbReference>
<dbReference type="Gene3D" id="3.10.450.50">
    <property type="match status" value="1"/>
</dbReference>
<dbReference type="InterPro" id="IPR032710">
    <property type="entry name" value="NTF2-like_dom_sf"/>
</dbReference>
<dbReference type="Pfam" id="PF12680">
    <property type="entry name" value="SnoaL_2"/>
    <property type="match status" value="1"/>
</dbReference>
<evidence type="ECO:0000259" key="2">
    <source>
        <dbReference type="Pfam" id="PF04542"/>
    </source>
</evidence>
<gene>
    <name evidence="5" type="ORF">AMOR_21240</name>
</gene>
<evidence type="ECO:0000256" key="1">
    <source>
        <dbReference type="ARBA" id="ARBA00011344"/>
    </source>
</evidence>
<dbReference type="SUPFAM" id="SSF88659">
    <property type="entry name" value="Sigma3 and sigma4 domains of RNA polymerase sigma factors"/>
    <property type="match status" value="1"/>
</dbReference>